<name>A0A5N6PWU7_9ASTR</name>
<protein>
    <submittedName>
        <fullName evidence="2">Uncharacterized protein</fullName>
    </submittedName>
</protein>
<feature type="compositionally biased region" description="Low complexity" evidence="1">
    <location>
        <begin position="1"/>
        <end position="16"/>
    </location>
</feature>
<dbReference type="Proteomes" id="UP000326396">
    <property type="component" value="Linkage Group LG10"/>
</dbReference>
<dbReference type="EMBL" id="SZYD01000002">
    <property type="protein sequence ID" value="KAD7117376.1"/>
    <property type="molecule type" value="Genomic_DNA"/>
</dbReference>
<evidence type="ECO:0000313" key="2">
    <source>
        <dbReference type="EMBL" id="KAD7117376.1"/>
    </source>
</evidence>
<comment type="caution">
    <text evidence="2">The sequence shown here is derived from an EMBL/GenBank/DDBJ whole genome shotgun (WGS) entry which is preliminary data.</text>
</comment>
<keyword evidence="3" id="KW-1185">Reference proteome</keyword>
<feature type="region of interest" description="Disordered" evidence="1">
    <location>
        <begin position="1"/>
        <end position="20"/>
    </location>
</feature>
<dbReference type="PANTHER" id="PTHR47150:SF4">
    <property type="entry name" value="HARBINGER TRANSPOSASE-DERIVED PROTEIN-RELATED"/>
    <property type="match status" value="1"/>
</dbReference>
<reference evidence="2 3" key="1">
    <citation type="submission" date="2019-05" db="EMBL/GenBank/DDBJ databases">
        <title>Mikania micrantha, genome provides insights into the molecular mechanism of rapid growth.</title>
        <authorList>
            <person name="Liu B."/>
        </authorList>
    </citation>
    <scope>NUCLEOTIDE SEQUENCE [LARGE SCALE GENOMIC DNA]</scope>
    <source>
        <strain evidence="2">NLD-2019</strain>
        <tissue evidence="2">Leaf</tissue>
    </source>
</reference>
<proteinExistence type="predicted"/>
<evidence type="ECO:0000256" key="1">
    <source>
        <dbReference type="SAM" id="MobiDB-lite"/>
    </source>
</evidence>
<dbReference type="OrthoDB" id="124998at2759"/>
<organism evidence="2 3">
    <name type="scientific">Mikania micrantha</name>
    <name type="common">bitter vine</name>
    <dbReference type="NCBI Taxonomy" id="192012"/>
    <lineage>
        <taxon>Eukaryota</taxon>
        <taxon>Viridiplantae</taxon>
        <taxon>Streptophyta</taxon>
        <taxon>Embryophyta</taxon>
        <taxon>Tracheophyta</taxon>
        <taxon>Spermatophyta</taxon>
        <taxon>Magnoliopsida</taxon>
        <taxon>eudicotyledons</taxon>
        <taxon>Gunneridae</taxon>
        <taxon>Pentapetalae</taxon>
        <taxon>asterids</taxon>
        <taxon>campanulids</taxon>
        <taxon>Asterales</taxon>
        <taxon>Asteraceae</taxon>
        <taxon>Asteroideae</taxon>
        <taxon>Heliantheae alliance</taxon>
        <taxon>Eupatorieae</taxon>
        <taxon>Mikania</taxon>
    </lineage>
</organism>
<dbReference type="AlphaFoldDB" id="A0A5N6PWU7"/>
<sequence>MDPFTFELSPFDSKSSSSEEDEINITQTFVATNLDEFVSTASSSRSPTFTPELFERRFRMPSDLFLRIVGDIEMNYQYFQTTFDARGHQSFTALQKYASAIRQLAYGGAPDALDEYLQMSERTSRESLNQFGAFIATISRQ</sequence>
<evidence type="ECO:0000313" key="3">
    <source>
        <dbReference type="Proteomes" id="UP000326396"/>
    </source>
</evidence>
<dbReference type="PANTHER" id="PTHR47150">
    <property type="entry name" value="OS12G0169200 PROTEIN"/>
    <property type="match status" value="1"/>
</dbReference>
<accession>A0A5N6PWU7</accession>
<gene>
    <name evidence="2" type="ORF">E3N88_04644</name>
</gene>